<evidence type="ECO:0000313" key="3">
    <source>
        <dbReference type="EMBL" id="MEL5989601.1"/>
    </source>
</evidence>
<feature type="compositionally biased region" description="Acidic residues" evidence="1">
    <location>
        <begin position="222"/>
        <end position="254"/>
    </location>
</feature>
<reference evidence="3 4" key="1">
    <citation type="submission" date="2024-04" db="EMBL/GenBank/DDBJ databases">
        <authorList>
            <person name="Wu Y.S."/>
            <person name="Zhang L."/>
        </authorList>
    </citation>
    <scope>NUCLEOTIDE SEQUENCE [LARGE SCALE GENOMIC DNA]</scope>
    <source>
        <strain evidence="3 4">KG-01</strain>
    </source>
</reference>
<accession>A0ABU9LS24</accession>
<proteinExistence type="predicted"/>
<sequence length="261" mass="29615">MKKFLAVGLATTLLLSAGAQVDAKPKFIDKNKNGIEDKWEKKYKLKGKNVAKLDTDKDGLNNFVEYKLSLNPTKKDTNKNGVADALEDTDRDGISNGTELELGLKPYTAYSKSKKVKDGNLKDTDGVKWSEKVRELEISVESGKKEFELEYEKKKGKAKIKLKQKGYNLDQATVRALVTDLQKAIDDNLTEDQILDLIQSRFELTDTYEIEVELEYMNGDEFEIEREVEVDDEDDADDEEMIDEDDQDDEDQDVVVEVPAV</sequence>
<evidence type="ECO:0000256" key="2">
    <source>
        <dbReference type="SAM" id="SignalP"/>
    </source>
</evidence>
<comment type="caution">
    <text evidence="3">The sequence shown here is derived from an EMBL/GenBank/DDBJ whole genome shotgun (WGS) entry which is preliminary data.</text>
</comment>
<dbReference type="EMBL" id="JBCEWA010000016">
    <property type="protein sequence ID" value="MEL5989601.1"/>
    <property type="molecule type" value="Genomic_DNA"/>
</dbReference>
<keyword evidence="4" id="KW-1185">Reference proteome</keyword>
<dbReference type="Proteomes" id="UP001398420">
    <property type="component" value="Unassembled WGS sequence"/>
</dbReference>
<evidence type="ECO:0000313" key="4">
    <source>
        <dbReference type="Proteomes" id="UP001398420"/>
    </source>
</evidence>
<feature type="region of interest" description="Disordered" evidence="1">
    <location>
        <begin position="222"/>
        <end position="261"/>
    </location>
</feature>
<feature type="signal peptide" evidence="2">
    <location>
        <begin position="1"/>
        <end position="19"/>
    </location>
</feature>
<keyword evidence="2" id="KW-0732">Signal</keyword>
<protein>
    <submittedName>
        <fullName evidence="3">Uncharacterized protein</fullName>
    </submittedName>
</protein>
<feature type="chain" id="PRO_5046749032" evidence="2">
    <location>
        <begin position="20"/>
        <end position="261"/>
    </location>
</feature>
<evidence type="ECO:0000256" key="1">
    <source>
        <dbReference type="SAM" id="MobiDB-lite"/>
    </source>
</evidence>
<organism evidence="3 4">
    <name type="scientific">Kurthia gibsonii</name>
    <dbReference type="NCBI Taxonomy" id="33946"/>
    <lineage>
        <taxon>Bacteria</taxon>
        <taxon>Bacillati</taxon>
        <taxon>Bacillota</taxon>
        <taxon>Bacilli</taxon>
        <taxon>Bacillales</taxon>
        <taxon>Caryophanaceae</taxon>
        <taxon>Kurthia</taxon>
    </lineage>
</organism>
<dbReference type="RefSeq" id="WP_087682536.1">
    <property type="nucleotide sequence ID" value="NZ_JBCEWA010000016.1"/>
</dbReference>
<dbReference type="InterPro" id="IPR028974">
    <property type="entry name" value="TSP_type-3_rpt"/>
</dbReference>
<name>A0ABU9LS24_9BACL</name>
<dbReference type="SUPFAM" id="SSF103647">
    <property type="entry name" value="TSP type-3 repeat"/>
    <property type="match status" value="1"/>
</dbReference>
<gene>
    <name evidence="3" type="ORF">AAF454_14445</name>
</gene>